<reference evidence="1" key="1">
    <citation type="submission" date="2023-10" db="EMBL/GenBank/DDBJ databases">
        <authorList>
            <person name="Chen Y."/>
            <person name="Shah S."/>
            <person name="Dougan E. K."/>
            <person name="Thang M."/>
            <person name="Chan C."/>
        </authorList>
    </citation>
    <scope>NUCLEOTIDE SEQUENCE [LARGE SCALE GENOMIC DNA]</scope>
</reference>
<organism evidence="1 2">
    <name type="scientific">Prorocentrum cordatum</name>
    <dbReference type="NCBI Taxonomy" id="2364126"/>
    <lineage>
        <taxon>Eukaryota</taxon>
        <taxon>Sar</taxon>
        <taxon>Alveolata</taxon>
        <taxon>Dinophyceae</taxon>
        <taxon>Prorocentrales</taxon>
        <taxon>Prorocentraceae</taxon>
        <taxon>Prorocentrum</taxon>
    </lineage>
</organism>
<feature type="non-terminal residue" evidence="1">
    <location>
        <position position="514"/>
    </location>
</feature>
<gene>
    <name evidence="1" type="ORF">PCOR1329_LOCUS34455</name>
</gene>
<protein>
    <submittedName>
        <fullName evidence="1">Uncharacterized protein</fullName>
    </submittedName>
</protein>
<evidence type="ECO:0000313" key="1">
    <source>
        <dbReference type="EMBL" id="CAK0838520.1"/>
    </source>
</evidence>
<comment type="caution">
    <text evidence="1">The sequence shown here is derived from an EMBL/GenBank/DDBJ whole genome shotgun (WGS) entry which is preliminary data.</text>
</comment>
<name>A0ABN9T0R6_9DINO</name>
<keyword evidence="2" id="KW-1185">Reference proteome</keyword>
<proteinExistence type="predicted"/>
<dbReference type="Proteomes" id="UP001189429">
    <property type="component" value="Unassembled WGS sequence"/>
</dbReference>
<dbReference type="EMBL" id="CAUYUJ010014230">
    <property type="protein sequence ID" value="CAK0838520.1"/>
    <property type="molecule type" value="Genomic_DNA"/>
</dbReference>
<accession>A0ABN9T0R6</accession>
<evidence type="ECO:0000313" key="2">
    <source>
        <dbReference type="Proteomes" id="UP001189429"/>
    </source>
</evidence>
<sequence>MEKALQACGDTITQMIGQFLGGQSNHKHTQITPALSNLKKMLLQHDLAYELVIPAQSLNCHFQTRHGIGVDSDAVHKLLNMILSIGFDIEKTRESVCFEVSKDPSKFKKQVEFNKTLATSSSGGLADVNPADCKYLTVAGSHTLQLLRKPCTEGYTWFVIRAEVEEAFPELPTLFVEGGNADHGTSTTQSKIQALLQVHGMGQRNLLSCQSYKWKEIEQAMEKTKPHLRGQVGDMIEFLKVYSGGDNAPLLQDVAAYAKCVGDKMRDVHGTTFKMLSQVPFLQGPTFIGACVKACMVCPAQYVKNGVSKLISSSDFSSLSQPASKLKADALEICTATEVAEAWLSKVPGIDPGVSARLIGDMQVISIMTCLKKKSKSTKNYETLKEVHAQFMVDARAAQPQCMEVKPTPFEAEAEEDINERRAASAGVVQFSKGGTLSDRVMQNNGLVVGKRVWHKTDHKTVRVIQNLESGKATLVSHEWWDEDMRRRKQKTSSTPLEKMELVVSFGCVVDEWE</sequence>